<evidence type="ECO:0000313" key="2">
    <source>
        <dbReference type="Proteomes" id="UP001597109"/>
    </source>
</evidence>
<evidence type="ECO:0000313" key="1">
    <source>
        <dbReference type="EMBL" id="MFD1032479.1"/>
    </source>
</evidence>
<keyword evidence="1" id="KW-0540">Nuclease</keyword>
<dbReference type="EMBL" id="JBHTKI010000022">
    <property type="protein sequence ID" value="MFD1032479.1"/>
    <property type="molecule type" value="Genomic_DNA"/>
</dbReference>
<sequence length="350" mass="40766">MERNSNIPIRNIYYMLSYAYQTLNLSEYKEIGTENFENIQELYAEILSIGIPVLIRGGLSKDYISVEETSNVIKGKIDINSTIKKNTLVNKKVAVVYDEFSEDILLNQIIKATLIYLARSNKINQKMRKSFYGLLPYFTEVSDVELDLNLWKKVKYNRQNIRYQFIVDVCRYLYEQLLFDESSISQMMKELQDEQTLSSLYEKFIYAFFKRETSYKVSKSQIQWNVDDGFADALPIMQTDLILQKDNKTLIVDAKFYSENMAARFVGGAAKQKSSNLYQIFSYINNWKKRPDETVAGMLLYAKTTALNQPNHLYNIKGKQVFVVSLDLQQDFVGIQENLLAHANRFFTEA</sequence>
<dbReference type="Proteomes" id="UP001597109">
    <property type="component" value="Unassembled WGS sequence"/>
</dbReference>
<dbReference type="InterPro" id="IPR019292">
    <property type="entry name" value="McrC"/>
</dbReference>
<gene>
    <name evidence="1" type="ORF">ACFQ1X_13645</name>
</gene>
<dbReference type="InterPro" id="IPR014407">
    <property type="entry name" value="McrC_bac"/>
</dbReference>
<name>A0ABW3LDT1_9BACL</name>
<dbReference type="PANTHER" id="PTHR38733:SF1">
    <property type="entry name" value="TYPE IV METHYL-DIRECTED RESTRICTION ENZYME ECOKMCRBC"/>
    <property type="match status" value="1"/>
</dbReference>
<comment type="caution">
    <text evidence="1">The sequence shown here is derived from an EMBL/GenBank/DDBJ whole genome shotgun (WGS) entry which is preliminary data.</text>
</comment>
<proteinExistence type="predicted"/>
<keyword evidence="1" id="KW-0378">Hydrolase</keyword>
<dbReference type="PANTHER" id="PTHR38733">
    <property type="entry name" value="PROTEIN MCRC"/>
    <property type="match status" value="1"/>
</dbReference>
<dbReference type="PIRSF" id="PIRSF003109">
    <property type="entry name" value="McrC"/>
    <property type="match status" value="1"/>
</dbReference>
<protein>
    <submittedName>
        <fullName evidence="1">Restriction endonuclease</fullName>
    </submittedName>
</protein>
<accession>A0ABW3LDT1</accession>
<reference evidence="2" key="1">
    <citation type="journal article" date="2019" name="Int. J. Syst. Evol. Microbiol.">
        <title>The Global Catalogue of Microorganisms (GCM) 10K type strain sequencing project: providing services to taxonomists for standard genome sequencing and annotation.</title>
        <authorList>
            <consortium name="The Broad Institute Genomics Platform"/>
            <consortium name="The Broad Institute Genome Sequencing Center for Infectious Disease"/>
            <person name="Wu L."/>
            <person name="Ma J."/>
        </authorList>
    </citation>
    <scope>NUCLEOTIDE SEQUENCE [LARGE SCALE GENOMIC DNA]</scope>
    <source>
        <strain evidence="2">CCUG 56756</strain>
    </source>
</reference>
<dbReference type="RefSeq" id="WP_144838267.1">
    <property type="nucleotide sequence ID" value="NZ_JBHTKI010000022.1"/>
</dbReference>
<dbReference type="Pfam" id="PF10117">
    <property type="entry name" value="McrBC"/>
    <property type="match status" value="1"/>
</dbReference>
<keyword evidence="2" id="KW-1185">Reference proteome</keyword>
<organism evidence="1 2">
    <name type="scientific">Metaplanococcus flavidus</name>
    <dbReference type="NCBI Taxonomy" id="569883"/>
    <lineage>
        <taxon>Bacteria</taxon>
        <taxon>Bacillati</taxon>
        <taxon>Bacillota</taxon>
        <taxon>Bacilli</taxon>
        <taxon>Bacillales</taxon>
        <taxon>Caryophanaceae</taxon>
        <taxon>Metaplanococcus</taxon>
    </lineage>
</organism>
<keyword evidence="1" id="KW-0255">Endonuclease</keyword>
<dbReference type="GO" id="GO:0004519">
    <property type="term" value="F:endonuclease activity"/>
    <property type="evidence" value="ECO:0007669"/>
    <property type="project" value="UniProtKB-KW"/>
</dbReference>